<comment type="caution">
    <text evidence="1">The sequence shown here is derived from an EMBL/GenBank/DDBJ whole genome shotgun (WGS) entry which is preliminary data.</text>
</comment>
<dbReference type="EMBL" id="BAABEY010000010">
    <property type="protein sequence ID" value="GAA4434076.1"/>
    <property type="molecule type" value="Genomic_DNA"/>
</dbReference>
<proteinExistence type="predicted"/>
<name>A0ABP8LQQ0_9BACT</name>
<accession>A0ABP8LQQ0</accession>
<sequence length="87" mass="10198">MHRNLFIRRELKRGADKTGPFTAGKLKTEQYGGFPSFLLVGRAYPGALFICEERKVHRAGNMRMLKFSGRTDICQYWFFFKAKKIVY</sequence>
<dbReference type="Proteomes" id="UP001501508">
    <property type="component" value="Unassembled WGS sequence"/>
</dbReference>
<evidence type="ECO:0000313" key="2">
    <source>
        <dbReference type="Proteomes" id="UP001501508"/>
    </source>
</evidence>
<evidence type="ECO:0000313" key="1">
    <source>
        <dbReference type="EMBL" id="GAA4434076.1"/>
    </source>
</evidence>
<keyword evidence="2" id="KW-1185">Reference proteome</keyword>
<gene>
    <name evidence="1" type="ORF">GCM10023091_08510</name>
</gene>
<organism evidence="1 2">
    <name type="scientific">Ravibacter arvi</name>
    <dbReference type="NCBI Taxonomy" id="2051041"/>
    <lineage>
        <taxon>Bacteria</taxon>
        <taxon>Pseudomonadati</taxon>
        <taxon>Bacteroidota</taxon>
        <taxon>Cytophagia</taxon>
        <taxon>Cytophagales</taxon>
        <taxon>Spirosomataceae</taxon>
        <taxon>Ravibacter</taxon>
    </lineage>
</organism>
<reference evidence="2" key="1">
    <citation type="journal article" date="2019" name="Int. J. Syst. Evol. Microbiol.">
        <title>The Global Catalogue of Microorganisms (GCM) 10K type strain sequencing project: providing services to taxonomists for standard genome sequencing and annotation.</title>
        <authorList>
            <consortium name="The Broad Institute Genomics Platform"/>
            <consortium name="The Broad Institute Genome Sequencing Center for Infectious Disease"/>
            <person name="Wu L."/>
            <person name="Ma J."/>
        </authorList>
    </citation>
    <scope>NUCLEOTIDE SEQUENCE [LARGE SCALE GENOMIC DNA]</scope>
    <source>
        <strain evidence="2">JCM 31920</strain>
    </source>
</reference>
<protein>
    <submittedName>
        <fullName evidence="1">Uncharacterized protein</fullName>
    </submittedName>
</protein>